<dbReference type="InterPro" id="IPR003616">
    <property type="entry name" value="Post-SET_dom"/>
</dbReference>
<feature type="region of interest" description="Disordered" evidence="4">
    <location>
        <begin position="1"/>
        <end position="40"/>
    </location>
</feature>
<feature type="compositionally biased region" description="Low complexity" evidence="4">
    <location>
        <begin position="134"/>
        <end position="146"/>
    </location>
</feature>
<evidence type="ECO:0000259" key="5">
    <source>
        <dbReference type="PROSITE" id="PS50280"/>
    </source>
</evidence>
<evidence type="ECO:0000256" key="4">
    <source>
        <dbReference type="SAM" id="MobiDB-lite"/>
    </source>
</evidence>
<feature type="domain" description="SET" evidence="5">
    <location>
        <begin position="840"/>
        <end position="983"/>
    </location>
</feature>
<keyword evidence="2" id="KW-0808">Transferase</keyword>
<reference evidence="7 8" key="1">
    <citation type="journal article" date="2018" name="Plant J.">
        <title>Genome sequences of Chlorella sorokiniana UTEX 1602 and Micractinium conductrix SAG 241.80: implications to maltose excretion by a green alga.</title>
        <authorList>
            <person name="Arriola M.B."/>
            <person name="Velmurugan N."/>
            <person name="Zhang Y."/>
            <person name="Plunkett M.H."/>
            <person name="Hondzo H."/>
            <person name="Barney B.M."/>
        </authorList>
    </citation>
    <scope>NUCLEOTIDE SEQUENCE [LARGE SCALE GENOMIC DNA]</scope>
    <source>
        <strain evidence="7 8">SAG 241.80</strain>
    </source>
</reference>
<evidence type="ECO:0000313" key="8">
    <source>
        <dbReference type="Proteomes" id="UP000239649"/>
    </source>
</evidence>
<dbReference type="PANTHER" id="PTHR46655">
    <property type="entry name" value="HISTONE-LYSINE N-METHYLTRANSFERASE ATXR3"/>
    <property type="match status" value="1"/>
</dbReference>
<dbReference type="SMART" id="SM00317">
    <property type="entry name" value="SET"/>
    <property type="match status" value="1"/>
</dbReference>
<protein>
    <submittedName>
        <fullName evidence="7">SET domain</fullName>
    </submittedName>
</protein>
<dbReference type="STRING" id="554055.A0A2P6VAS6"/>
<dbReference type="PANTHER" id="PTHR46655:SF1">
    <property type="entry name" value="HISTONE-LYSINE N-METHYLTRANSFERASE ATXR3"/>
    <property type="match status" value="1"/>
</dbReference>
<dbReference type="EMBL" id="LHPF02000016">
    <property type="protein sequence ID" value="PSC71151.1"/>
    <property type="molecule type" value="Genomic_DNA"/>
</dbReference>
<keyword evidence="1" id="KW-0489">Methyltransferase</keyword>
<feature type="domain" description="Post-SET" evidence="6">
    <location>
        <begin position="993"/>
        <end position="1009"/>
    </location>
</feature>
<dbReference type="InterPro" id="IPR045606">
    <property type="entry name" value="ATXR3_C"/>
</dbReference>
<dbReference type="SUPFAM" id="SSF82199">
    <property type="entry name" value="SET domain"/>
    <property type="match status" value="1"/>
</dbReference>
<dbReference type="InterPro" id="IPR001214">
    <property type="entry name" value="SET_dom"/>
</dbReference>
<feature type="compositionally biased region" description="Low complexity" evidence="4">
    <location>
        <begin position="1453"/>
        <end position="1473"/>
    </location>
</feature>
<feature type="region of interest" description="Disordered" evidence="4">
    <location>
        <begin position="1345"/>
        <end position="1489"/>
    </location>
</feature>
<dbReference type="InterPro" id="IPR046341">
    <property type="entry name" value="SET_dom_sf"/>
</dbReference>
<gene>
    <name evidence="7" type="ORF">C2E20_5570</name>
</gene>
<feature type="region of interest" description="Disordered" evidence="4">
    <location>
        <begin position="1222"/>
        <end position="1264"/>
    </location>
</feature>
<dbReference type="Gene3D" id="2.170.270.10">
    <property type="entry name" value="SET domain"/>
    <property type="match status" value="1"/>
</dbReference>
<accession>A0A2P6VAS6</accession>
<dbReference type="GO" id="GO:0008168">
    <property type="term" value="F:methyltransferase activity"/>
    <property type="evidence" value="ECO:0007669"/>
    <property type="project" value="UniProtKB-KW"/>
</dbReference>
<proteinExistence type="predicted"/>
<evidence type="ECO:0000259" key="6">
    <source>
        <dbReference type="PROSITE" id="PS50868"/>
    </source>
</evidence>
<evidence type="ECO:0000256" key="3">
    <source>
        <dbReference type="ARBA" id="ARBA00022691"/>
    </source>
</evidence>
<feature type="region of interest" description="Disordered" evidence="4">
    <location>
        <begin position="576"/>
        <end position="606"/>
    </location>
</feature>
<feature type="region of interest" description="Disordered" evidence="4">
    <location>
        <begin position="319"/>
        <end position="346"/>
    </location>
</feature>
<feature type="compositionally biased region" description="Gly residues" evidence="4">
    <location>
        <begin position="1474"/>
        <end position="1485"/>
    </location>
</feature>
<dbReference type="OrthoDB" id="515295at2759"/>
<feature type="compositionally biased region" description="Low complexity" evidence="4">
    <location>
        <begin position="8"/>
        <end position="26"/>
    </location>
</feature>
<evidence type="ECO:0000256" key="1">
    <source>
        <dbReference type="ARBA" id="ARBA00022603"/>
    </source>
</evidence>
<feature type="compositionally biased region" description="Acidic residues" evidence="4">
    <location>
        <begin position="1245"/>
        <end position="1262"/>
    </location>
</feature>
<keyword evidence="3" id="KW-0949">S-adenosyl-L-methionine</keyword>
<dbReference type="Pfam" id="PF19633">
    <property type="entry name" value="SDG2_C"/>
    <property type="match status" value="3"/>
</dbReference>
<feature type="compositionally biased region" description="Polar residues" evidence="4">
    <location>
        <begin position="1399"/>
        <end position="1409"/>
    </location>
</feature>
<feature type="compositionally biased region" description="Low complexity" evidence="4">
    <location>
        <begin position="1424"/>
        <end position="1438"/>
    </location>
</feature>
<feature type="compositionally biased region" description="Polar residues" evidence="4">
    <location>
        <begin position="106"/>
        <end position="130"/>
    </location>
</feature>
<comment type="caution">
    <text evidence="7">The sequence shown here is derived from an EMBL/GenBank/DDBJ whole genome shotgun (WGS) entry which is preliminary data.</text>
</comment>
<feature type="compositionally biased region" description="Low complexity" evidence="4">
    <location>
        <begin position="1226"/>
        <end position="1238"/>
    </location>
</feature>
<evidence type="ECO:0000256" key="2">
    <source>
        <dbReference type="ARBA" id="ARBA00022679"/>
    </source>
</evidence>
<keyword evidence="8" id="KW-1185">Reference proteome</keyword>
<feature type="region of interest" description="Disordered" evidence="4">
    <location>
        <begin position="1105"/>
        <end position="1153"/>
    </location>
</feature>
<dbReference type="Proteomes" id="UP000239649">
    <property type="component" value="Unassembled WGS sequence"/>
</dbReference>
<dbReference type="Pfam" id="PF00856">
    <property type="entry name" value="SET"/>
    <property type="match status" value="1"/>
</dbReference>
<organism evidence="7 8">
    <name type="scientific">Micractinium conductrix</name>
    <dbReference type="NCBI Taxonomy" id="554055"/>
    <lineage>
        <taxon>Eukaryota</taxon>
        <taxon>Viridiplantae</taxon>
        <taxon>Chlorophyta</taxon>
        <taxon>core chlorophytes</taxon>
        <taxon>Trebouxiophyceae</taxon>
        <taxon>Chlorellales</taxon>
        <taxon>Chlorellaceae</taxon>
        <taxon>Chlorella clade</taxon>
        <taxon>Micractinium</taxon>
    </lineage>
</organism>
<dbReference type="PROSITE" id="PS50868">
    <property type="entry name" value="POST_SET"/>
    <property type="match status" value="1"/>
</dbReference>
<feature type="region of interest" description="Disordered" evidence="4">
    <location>
        <begin position="106"/>
        <end position="146"/>
    </location>
</feature>
<evidence type="ECO:0000313" key="7">
    <source>
        <dbReference type="EMBL" id="PSC71151.1"/>
    </source>
</evidence>
<sequence>MDPASPGARPAGSLDAAAASAAAAPGNPLPPPRSQQQQLGLHSLALLPMGAPVDGNTEDWLNLCGSSRSSALLGASPRSNDLAAAADRAAEEALAAAAENVMQHTSDFLSSPPTANGDATNDGGATTWQKSADKPAAASAGGGDASAAGAAAAAPAAPPPSAAALAAAPPAPEPLHFIMYRQEIYSRPCRPAEQPPRHVHLRRWMLQDSHARWHLAVDTQNGDTPQEQHRYAAVPPFSVVRPLDCSSLTEVEAYLLEFIPLHRRAAAQAAATAQVQAAATAQAQAQAQLQAATAVPGWPGAPGAGGGGLLQHYAAALQPAGAKRRPGRPRIYPVGQKPPKKQKGGAAAAAAAAAATTAAAADSSGAAPAEASAAAFALPTLFSLPVICGASGAAAGDAGVGGALALAGSAGGGAPKQRARRLTLAEAAFIGDLEQRRQVVEERKEAVLSELGLLKAQCGVDFSLTLITQEREVEVLTCATANVQAVKVVRNKRDIPRGEVELPPGVAAAAAAAAQPKPDEEEGADADAALLSAGVAVAAGALPALPPAAFAAAQRQQRQQQQQPYLAMLMDQQQQQQLQQKLEEGEEDTKRFKHASPGLQPGLTNDDDVRHLVPLLQHNSGAYMQGAWRRQPYDAAGYVEIDGFVVAADCGEARDAAALPAKLQSSLGLPAAAAAAAGDGAPGAAAGGAAAAVEARAPPALASGSGDSGGGGMEEHLVLEELPLGLAAGEVEVRDTWGLDPFTRKNVWAALGRCPELKSRGGQGLDAARSAFIDAQLLPALNRRGDDGWDVTHALEQLSRCGGDVGGLDAATTRAAAALVLRVLHGVEAYHNGGRPRDPEEREHFRVHPKGEGVVLLRAGGLGSNAFVGEYFGELYAAWRWLERDHRSACRLTMPGPKGHTYLRMGATDEFFNIALERPPKDVKGYDVLFVNAALKGNFTSRLGHSCDPNCKTVPMVAGGRVTIGVWTTRPVAPGEELTLDWSCETENEKEYQHAVCLCGSAACRGSFLYLSRGDTYSPLQQYSHTHHTFLHRQHLLLLAAQQAELSAVEAAALQRLGIGDWLLTDGAPGEGGVLVPSWLRRWAALVAQFIEEEARELPKLLQAPQSAGRRGPGRPPQHGPPCGAGSEEESDDGEEDGDVEIVGSPTAASRSSAQVAAVKQEAWAEAEDAGQAAVAAAVELAVAAAEHAQAQQAAAAGGQGPPALAALAAFGLAAPAPNVEQPEGAAVHAAAPPAAMETDQREPAEEEEEENKEDAEEQEGDVDVKADVELLRHKRLQALAFALDRAKLVLRHQEGEEARCAPLRLLSEEEAVEFLWTGDDSVAYRSVASLASFTEHTVADGLTASRQPRKAAKPSWLDNTVDTETLEPVQPLQERRLSQRSPATTRRHAAAMLAPLSTGPSSSVQRSVSEAAGSKRGQSEGPAASSAGQEGQEAEQQLRVAAMEVDGEEEQQQQTSQQQAQEQAGGAPADGAQAGGCKGAVGEGSEGEQDFDTLADQLQSIVEGTEVTTLASAQAGLRRLASLLRAAGVGHAGLHDLLLMYASVERWVAAVEYELFSPELANGEEGERVRGQHLWALLSAWQRAGSGVDFTPGLSAERRGCFNLPDVECAYLPAFSSGAYARKGARRTLLRVLATTPRAAWPNATPFTFRNSFKIYGSPQLDAMLSGSTDALQGLVRELERAF</sequence>
<dbReference type="PROSITE" id="PS50280">
    <property type="entry name" value="SET"/>
    <property type="match status" value="1"/>
</dbReference>
<name>A0A2P6VAS6_9CHLO</name>
<dbReference type="GO" id="GO:0032259">
    <property type="term" value="P:methylation"/>
    <property type="evidence" value="ECO:0007669"/>
    <property type="project" value="UniProtKB-KW"/>
</dbReference>
<feature type="compositionally biased region" description="Acidic residues" evidence="4">
    <location>
        <begin position="1127"/>
        <end position="1140"/>
    </location>
</feature>
<feature type="compositionally biased region" description="Low complexity" evidence="4">
    <location>
        <begin position="1141"/>
        <end position="1153"/>
    </location>
</feature>